<evidence type="ECO:0000256" key="1">
    <source>
        <dbReference type="ARBA" id="ARBA00022721"/>
    </source>
</evidence>
<dbReference type="SMART" id="SM00487">
    <property type="entry name" value="DEXDc"/>
    <property type="match status" value="1"/>
</dbReference>
<dbReference type="EMBL" id="LUKN01000478">
    <property type="protein sequence ID" value="OAR02866.1"/>
    <property type="molecule type" value="Genomic_DNA"/>
</dbReference>
<keyword evidence="6" id="KW-0067">ATP-binding</keyword>
<feature type="domain" description="RNase III" evidence="10">
    <location>
        <begin position="930"/>
        <end position="1077"/>
    </location>
</feature>
<evidence type="ECO:0000256" key="8">
    <source>
        <dbReference type="PROSITE-ProRule" id="PRU00657"/>
    </source>
</evidence>
<evidence type="ECO:0000313" key="15">
    <source>
        <dbReference type="Proteomes" id="UP000243081"/>
    </source>
</evidence>
<dbReference type="Gene3D" id="3.40.50.300">
    <property type="entry name" value="P-loop containing nucleotide triphosphate hydrolases"/>
    <property type="match status" value="2"/>
</dbReference>
<dbReference type="InterPro" id="IPR011545">
    <property type="entry name" value="DEAD/DEAH_box_helicase_dom"/>
</dbReference>
<dbReference type="OMA" id="CCVNLIR"/>
<evidence type="ECO:0000259" key="11">
    <source>
        <dbReference type="PROSITE" id="PS51192"/>
    </source>
</evidence>
<dbReference type="Proteomes" id="UP000243081">
    <property type="component" value="Unassembled WGS sequence"/>
</dbReference>
<reference evidence="14 15" key="1">
    <citation type="submission" date="2016-03" db="EMBL/GenBank/DDBJ databases">
        <title>Fine-scale spatial genetic structure of a fungal parasite of coffee scale insects.</title>
        <authorList>
            <person name="Jackson D."/>
            <person name="Zemenick K.A."/>
            <person name="Malloure B."/>
            <person name="Quandt C.A."/>
            <person name="James T.Y."/>
        </authorList>
    </citation>
    <scope>NUCLEOTIDE SEQUENCE [LARGE SCALE GENOMIC DNA]</scope>
    <source>
        <strain evidence="14 15">UM487</strain>
    </source>
</reference>
<dbReference type="Pfam" id="PF00271">
    <property type="entry name" value="Helicase_C"/>
    <property type="match status" value="1"/>
</dbReference>
<evidence type="ECO:0000259" key="10">
    <source>
        <dbReference type="PROSITE" id="PS50142"/>
    </source>
</evidence>
<feature type="domain" description="Helicase C-terminal" evidence="12">
    <location>
        <begin position="395"/>
        <end position="566"/>
    </location>
</feature>
<protein>
    <recommendedName>
        <fullName evidence="16">Dicer-like protein 2</fullName>
    </recommendedName>
</protein>
<feature type="domain" description="RNase III" evidence="10">
    <location>
        <begin position="1118"/>
        <end position="1298"/>
    </location>
</feature>
<dbReference type="InterPro" id="IPR001650">
    <property type="entry name" value="Helicase_C-like"/>
</dbReference>
<evidence type="ECO:0008006" key="16">
    <source>
        <dbReference type="Google" id="ProtNLM"/>
    </source>
</evidence>
<dbReference type="SMART" id="SM00490">
    <property type="entry name" value="HELICc"/>
    <property type="match status" value="1"/>
</dbReference>
<dbReference type="Gene3D" id="3.30.160.380">
    <property type="entry name" value="Dicer dimerisation domain"/>
    <property type="match status" value="1"/>
</dbReference>
<dbReference type="GO" id="GO:0030422">
    <property type="term" value="P:siRNA processing"/>
    <property type="evidence" value="ECO:0007669"/>
    <property type="project" value="TreeGrafter"/>
</dbReference>
<dbReference type="GO" id="GO:0004525">
    <property type="term" value="F:ribonuclease III activity"/>
    <property type="evidence" value="ECO:0007669"/>
    <property type="project" value="InterPro"/>
</dbReference>
<dbReference type="Pfam" id="PF00270">
    <property type="entry name" value="DEAD"/>
    <property type="match status" value="1"/>
</dbReference>
<evidence type="ECO:0000256" key="6">
    <source>
        <dbReference type="ARBA" id="ARBA00022840"/>
    </source>
</evidence>
<keyword evidence="7" id="KW-0051">Antiviral defense</keyword>
<dbReference type="InterPro" id="IPR036389">
    <property type="entry name" value="RNase_III_sf"/>
</dbReference>
<dbReference type="GO" id="GO:0003723">
    <property type="term" value="F:RNA binding"/>
    <property type="evidence" value="ECO:0007669"/>
    <property type="project" value="UniProtKB-UniRule"/>
</dbReference>
<dbReference type="PROSITE" id="PS50142">
    <property type="entry name" value="RNASE_3_2"/>
    <property type="match status" value="2"/>
</dbReference>
<dbReference type="GO" id="GO:0051607">
    <property type="term" value="P:defense response to virus"/>
    <property type="evidence" value="ECO:0007669"/>
    <property type="project" value="UniProtKB-KW"/>
</dbReference>
<keyword evidence="1" id="KW-0930">Antiviral protein</keyword>
<feature type="domain" description="Dicer dsRNA-binding fold" evidence="13">
    <location>
        <begin position="583"/>
        <end position="680"/>
    </location>
</feature>
<feature type="region of interest" description="Disordered" evidence="9">
    <location>
        <begin position="1"/>
        <end position="22"/>
    </location>
</feature>
<dbReference type="SUPFAM" id="SSF52540">
    <property type="entry name" value="P-loop containing nucleoside triphosphate hydrolases"/>
    <property type="match status" value="1"/>
</dbReference>
<dbReference type="PROSITE" id="PS00517">
    <property type="entry name" value="RNASE_3_1"/>
    <property type="match status" value="2"/>
</dbReference>
<sequence>MSPTLENHVDGNHVDGLPLDSGQDIDSAMEDAQATLHASRAYQLEMLQKSLEENVIVAMDTGSGKTQIAILRIRAQLESSSGQKLIWFLAPTVLLCAQQFDAIKLEIPSISMRLVVGSDNVHTWGISTWKSLLDGTQAVVSTYQVLLDALDHAFVKLDRLSLLIFDEAHNCVGSNPGGKLMKHFYHYKGPPEDTDSHSARPAILGLTATPSMRAHVAGLEKLEKVLNARCISPSLHREELLKHVKRPQLRIIECETAPAEHDTPTMTSLRQEFLKMDISEDPYVVSLRAQDTERSKRSLEKVLANYKTWSRLQISALLSRSQDIRGLLGTWAADFYIWKSKHTFLQKLISTSTSLDGWIPEEKAYIARILQDIAALEPTPRPIGHDSVSDKVHLLLRELMSFEGSVTAIIFVKERATAAVLAALLGSIPNFRDRYHVGYMVGTSQSQLRKHSLYEYFDSKDFKTLDDFRKGKINLLVATSVLEEGIDVPACNLVICFDSPQTPKSFIQRRGRARMQDSQLLLLTHKDSSVIDQWSVYEEEIQKLCQDSERERQQLQTLEHLDEGIDYCFRVPYTGARLDHDNAKQHLEHFCRVVSPGQYTDSRPDYVVKFAEDGDNLAVSAEVFLPATLPGKLRRFQSSRPWKSEANAMKDAAFQAYLALFRAGLVNKNLLPLETNIDFGVETRAAIVGVQTLFEPWTEVASAWVDGSSRWTYKVQVHGPEDAFFGDYTMTLPLELGPLRPANMYLDYNTTYKLVFSHPQRLSTADAEKMADHTSTLIALHFCHRWPMTEGSHVIKFTSHDDSLSLQHIGNRSFDASSAAISSKNYLIRDHSKAPARYIGGLPSKPPIEMVQRPFRDYDEAPEGTYLNLQRWTRRTDFLHPMKVDPETQIVSKKEYITVIPTSYATVDSVHIKHARFGMLIPSIVHTIETVLIARQLSVTLLASLGISDYLLLRDAISARSASEPTHYERLEFLGDSILKYCASMQAAATNLDWSEGYLSRYKDRLVANSRLSRAAVETGLSRFILTVPFTGQKWRPFYLEAVLSGKMKPPAKRNLSTKVLADVVEALVGVAYTVGGIPKAIQCLAIFINECDWVDPSEAREEFFSFAPSHCADSPHLKLLEELVGYSFRKKSLLLEATTHASYIGDFSGRSWERLEFLGDAVLDYIIVKKLIKHSPPLPHSRMHMIKTAMVNKDFLAFISLEEHELSQTESFITQNGAVLTENKRTAIWRFIRHSSTGLGPAQLETAKRHKNVRDAILGAIRDGDHYPWHILVKLHAAKFYSDLMEALVGAVWVDSGSLASCEAFLARVGMLPYLDRILADSVHMQHPKEELGKVAQARSMVYKIDEVESSDGGKTYDCRLFVGGVEVGAGYGGLTAEEVRVKAATEGVAFLKAEAAGLVDNETAQK</sequence>
<proteinExistence type="inferred from homology"/>
<evidence type="ECO:0000256" key="3">
    <source>
        <dbReference type="ARBA" id="ARBA00022741"/>
    </source>
</evidence>
<dbReference type="InterPro" id="IPR005034">
    <property type="entry name" value="Dicer_dimerisation"/>
</dbReference>
<dbReference type="GO" id="GO:0005524">
    <property type="term" value="F:ATP binding"/>
    <property type="evidence" value="ECO:0007669"/>
    <property type="project" value="UniProtKB-KW"/>
</dbReference>
<dbReference type="SMART" id="SM00535">
    <property type="entry name" value="RIBOc"/>
    <property type="match status" value="2"/>
</dbReference>
<accession>A0A179IJN6</accession>
<evidence type="ECO:0000256" key="5">
    <source>
        <dbReference type="ARBA" id="ARBA00022806"/>
    </source>
</evidence>
<dbReference type="InterPro" id="IPR027417">
    <property type="entry name" value="P-loop_NTPase"/>
</dbReference>
<dbReference type="PANTHER" id="PTHR14950">
    <property type="entry name" value="DICER-RELATED"/>
    <property type="match status" value="1"/>
</dbReference>
<dbReference type="Pfam" id="PF03368">
    <property type="entry name" value="Dicer_dimer"/>
    <property type="match status" value="1"/>
</dbReference>
<keyword evidence="15" id="KW-1185">Reference proteome</keyword>
<evidence type="ECO:0000313" key="14">
    <source>
        <dbReference type="EMBL" id="OAR02866.1"/>
    </source>
</evidence>
<dbReference type="GO" id="GO:0005737">
    <property type="term" value="C:cytoplasm"/>
    <property type="evidence" value="ECO:0007669"/>
    <property type="project" value="TreeGrafter"/>
</dbReference>
<dbReference type="Gene3D" id="1.10.1520.10">
    <property type="entry name" value="Ribonuclease III domain"/>
    <property type="match status" value="2"/>
</dbReference>
<feature type="domain" description="Helicase ATP-binding" evidence="11">
    <location>
        <begin position="46"/>
        <end position="228"/>
    </location>
</feature>
<dbReference type="PANTHER" id="PTHR14950:SF37">
    <property type="entry name" value="ENDORIBONUCLEASE DICER"/>
    <property type="match status" value="1"/>
</dbReference>
<evidence type="ECO:0000259" key="13">
    <source>
        <dbReference type="PROSITE" id="PS51327"/>
    </source>
</evidence>
<dbReference type="OrthoDB" id="416741at2759"/>
<dbReference type="GO" id="GO:0005634">
    <property type="term" value="C:nucleus"/>
    <property type="evidence" value="ECO:0007669"/>
    <property type="project" value="TreeGrafter"/>
</dbReference>
<keyword evidence="3" id="KW-0547">Nucleotide-binding</keyword>
<dbReference type="PROSITE" id="PS51194">
    <property type="entry name" value="HELICASE_CTER"/>
    <property type="match status" value="1"/>
</dbReference>
<dbReference type="CDD" id="cd00593">
    <property type="entry name" value="RIBOc"/>
    <property type="match status" value="2"/>
</dbReference>
<keyword evidence="5" id="KW-0347">Helicase</keyword>
<keyword evidence="2" id="KW-0677">Repeat</keyword>
<gene>
    <name evidence="14" type="ORF">LLEC1_01755</name>
</gene>
<comment type="similarity">
    <text evidence="8">Belongs to the helicase family. Dicer subfamily.</text>
</comment>
<evidence type="ECO:0000256" key="7">
    <source>
        <dbReference type="ARBA" id="ARBA00023118"/>
    </source>
</evidence>
<keyword evidence="4" id="KW-0378">Hydrolase</keyword>
<keyword evidence="8" id="KW-0694">RNA-binding</keyword>
<organism evidence="14 15">
    <name type="scientific">Cordyceps confragosa</name>
    <name type="common">Lecanicillium lecanii</name>
    <dbReference type="NCBI Taxonomy" id="2714763"/>
    <lineage>
        <taxon>Eukaryota</taxon>
        <taxon>Fungi</taxon>
        <taxon>Dikarya</taxon>
        <taxon>Ascomycota</taxon>
        <taxon>Pezizomycotina</taxon>
        <taxon>Sordariomycetes</taxon>
        <taxon>Hypocreomycetidae</taxon>
        <taxon>Hypocreales</taxon>
        <taxon>Cordycipitaceae</taxon>
        <taxon>Akanthomyces</taxon>
    </lineage>
</organism>
<dbReference type="Pfam" id="PF00636">
    <property type="entry name" value="Ribonuclease_3"/>
    <property type="match status" value="2"/>
</dbReference>
<dbReference type="SUPFAM" id="SSF69065">
    <property type="entry name" value="RNase III domain-like"/>
    <property type="match status" value="2"/>
</dbReference>
<dbReference type="InterPro" id="IPR014001">
    <property type="entry name" value="Helicase_ATP-bd"/>
</dbReference>
<comment type="caution">
    <text evidence="14">The sequence shown here is derived from an EMBL/GenBank/DDBJ whole genome shotgun (WGS) entry which is preliminary data.</text>
</comment>
<dbReference type="GO" id="GO:0004386">
    <property type="term" value="F:helicase activity"/>
    <property type="evidence" value="ECO:0007669"/>
    <property type="project" value="UniProtKB-KW"/>
</dbReference>
<dbReference type="InterPro" id="IPR038248">
    <property type="entry name" value="Dicer_dimer_sf"/>
</dbReference>
<dbReference type="PROSITE" id="PS51327">
    <property type="entry name" value="DICER_DSRBF"/>
    <property type="match status" value="1"/>
</dbReference>
<evidence type="ECO:0000256" key="2">
    <source>
        <dbReference type="ARBA" id="ARBA00022737"/>
    </source>
</evidence>
<name>A0A179IJN6_CORDF</name>
<evidence type="ECO:0000256" key="9">
    <source>
        <dbReference type="SAM" id="MobiDB-lite"/>
    </source>
</evidence>
<dbReference type="InterPro" id="IPR000999">
    <property type="entry name" value="RNase_III_dom"/>
</dbReference>
<evidence type="ECO:0000256" key="4">
    <source>
        <dbReference type="ARBA" id="ARBA00022801"/>
    </source>
</evidence>
<evidence type="ECO:0000259" key="12">
    <source>
        <dbReference type="PROSITE" id="PS51194"/>
    </source>
</evidence>
<dbReference type="PROSITE" id="PS51192">
    <property type="entry name" value="HELICASE_ATP_BIND_1"/>
    <property type="match status" value="1"/>
</dbReference>
<dbReference type="GO" id="GO:0050688">
    <property type="term" value="P:regulation of defense response to virus"/>
    <property type="evidence" value="ECO:0007669"/>
    <property type="project" value="UniProtKB-KW"/>
</dbReference>